<feature type="compositionally biased region" description="Low complexity" evidence="2">
    <location>
        <begin position="258"/>
        <end position="282"/>
    </location>
</feature>
<feature type="compositionally biased region" description="Polar residues" evidence="2">
    <location>
        <begin position="1243"/>
        <end position="1253"/>
    </location>
</feature>
<accession>A0AAD5WQ63</accession>
<feature type="compositionally biased region" description="Polar residues" evidence="2">
    <location>
        <begin position="793"/>
        <end position="806"/>
    </location>
</feature>
<feature type="compositionally biased region" description="Basic and acidic residues" evidence="2">
    <location>
        <begin position="955"/>
        <end position="968"/>
    </location>
</feature>
<feature type="region of interest" description="Disordered" evidence="2">
    <location>
        <begin position="112"/>
        <end position="187"/>
    </location>
</feature>
<organism evidence="3 4">
    <name type="scientific">Zalerion maritima</name>
    <dbReference type="NCBI Taxonomy" id="339359"/>
    <lineage>
        <taxon>Eukaryota</taxon>
        <taxon>Fungi</taxon>
        <taxon>Dikarya</taxon>
        <taxon>Ascomycota</taxon>
        <taxon>Pezizomycotina</taxon>
        <taxon>Sordariomycetes</taxon>
        <taxon>Lulworthiomycetidae</taxon>
        <taxon>Lulworthiales</taxon>
        <taxon>Lulworthiaceae</taxon>
        <taxon>Zalerion</taxon>
    </lineage>
</organism>
<feature type="compositionally biased region" description="Polar residues" evidence="2">
    <location>
        <begin position="660"/>
        <end position="676"/>
    </location>
</feature>
<feature type="compositionally biased region" description="Acidic residues" evidence="2">
    <location>
        <begin position="220"/>
        <end position="229"/>
    </location>
</feature>
<feature type="compositionally biased region" description="Polar residues" evidence="2">
    <location>
        <begin position="48"/>
        <end position="69"/>
    </location>
</feature>
<comment type="caution">
    <text evidence="3">The sequence shown here is derived from an EMBL/GenBank/DDBJ whole genome shotgun (WGS) entry which is preliminary data.</text>
</comment>
<keyword evidence="4" id="KW-1185">Reference proteome</keyword>
<feature type="compositionally biased region" description="Polar residues" evidence="2">
    <location>
        <begin position="494"/>
        <end position="516"/>
    </location>
</feature>
<dbReference type="Proteomes" id="UP001201980">
    <property type="component" value="Unassembled WGS sequence"/>
</dbReference>
<evidence type="ECO:0000256" key="2">
    <source>
        <dbReference type="SAM" id="MobiDB-lite"/>
    </source>
</evidence>
<feature type="coiled-coil region" evidence="1">
    <location>
        <begin position="852"/>
        <end position="879"/>
    </location>
</feature>
<feature type="coiled-coil region" evidence="1">
    <location>
        <begin position="561"/>
        <end position="595"/>
    </location>
</feature>
<gene>
    <name evidence="3" type="ORF">MKZ38_004056</name>
</gene>
<feature type="compositionally biased region" description="Basic and acidic residues" evidence="2">
    <location>
        <begin position="70"/>
        <end position="83"/>
    </location>
</feature>
<evidence type="ECO:0000313" key="3">
    <source>
        <dbReference type="EMBL" id="KAJ2898230.1"/>
    </source>
</evidence>
<evidence type="ECO:0000256" key="1">
    <source>
        <dbReference type="SAM" id="Coils"/>
    </source>
</evidence>
<proteinExistence type="predicted"/>
<feature type="region of interest" description="Disordered" evidence="2">
    <location>
        <begin position="909"/>
        <end position="1048"/>
    </location>
</feature>
<feature type="compositionally biased region" description="Basic and acidic residues" evidence="2">
    <location>
        <begin position="397"/>
        <end position="415"/>
    </location>
</feature>
<feature type="compositionally biased region" description="Polar residues" evidence="2">
    <location>
        <begin position="927"/>
        <end position="941"/>
    </location>
</feature>
<feature type="region of interest" description="Disordered" evidence="2">
    <location>
        <begin position="631"/>
        <end position="676"/>
    </location>
</feature>
<feature type="region of interest" description="Disordered" evidence="2">
    <location>
        <begin position="205"/>
        <end position="558"/>
    </location>
</feature>
<protein>
    <submittedName>
        <fullName evidence="3">Uncharacterized protein</fullName>
    </submittedName>
</protein>
<feature type="compositionally biased region" description="Basic and acidic residues" evidence="2">
    <location>
        <begin position="348"/>
        <end position="383"/>
    </location>
</feature>
<evidence type="ECO:0000313" key="4">
    <source>
        <dbReference type="Proteomes" id="UP001201980"/>
    </source>
</evidence>
<sequence length="1282" mass="136212">MMATSATTENTTTAAADQVSATIVDAASVAPTSLSIFLTLVQQTVTAASSSNQNADAYSVSGSAPASDNETPRADSFKKDGNKGHARAGSTVKKPTSFKAVSVNKTFLASKAAGNGTSTPKLGEKPSPTTSSSVNTANTISAAPSSRPRLVAKAGSGSAFRAGGKPAAAPDPNAVWNKNRPPPVQDTKAMTDEELRKNLGIHMATRLHTDEGKGNVNNWADEDDDDEWVPDTISWADGTKTTIPHPDEGPAPHPDPTPVAAATAVSMASPSAAPVAATTSNAKTQSPVPSHTAPPTIKPGLPSGKGLILKGGQEKPTLVAKPAGPPAPVKSPWATLPPIKKASPVEPPPDHGNRFSKDNRPFHHAFKEIAADDFSRSSWRDGPHGSSSRELYNSHSGRYEPANDRRSFQRNDSRPRHPAVLQRPPAGMHENEGPAEPSSAFQTSRTSSHDGPYSRRRGSSNVSGGSGLLHRLGKDHAPPIQSNDHVMGRRESFATGSDTLDSPRNFSPRIHSSQPWQPSPRMPHASPYQQPAALDSRTVAPEPARGQANPGESEYDFQRRVMREKRELAMKRRLEQEAKEEAEKQERIRLKLEALGPAPERKSIKKEKEKEAAAVAAVAATNDTAAGEGVSALVGESPPADIQQNEGAVSAPQEPIPDISSATHETTNSSAAIPGTKTSNLAAAPAMNIAFKTAPEPNVRGDAAGAAYGISSSRLIPHDDNRQSWAPKVPPTSDRFSSWGPIPTSRIWGAPHSDRSLGNGTFSSDLGRPLDSHPASGHANSLGAGPGPIAPPSSTRSQVSVGSTELSYAPRPAPIAPPSRQVHSQPAPPTEPARKTGLDPWRTPNFIQLQDQALADESKRRHEAEMRELEARGMTLEQAQASIQDTWKAVDLRNDGSRSEVRKVESVMVNSTENSAAPGAPFDATLGTRSAADNSPSSLPTATHPPATRGSRFFPARDRDARPSDHTAHPISGFQNMRTKSPSPPPPTMAGHPAYDGDIKHPHVSFPPKKPVVKLPPAASPTSLHGQRNSLHPSRQNLAPKSPDHTMQENWQDKINSLLTGRKSTAAPPPARSIVVDSASKHALDHTGGLPSPANVVLPSAPSVTVALTDDESSYTTKPMDEDCFEEQEMGSLPPIRIPRKAPDVALLPIPMAHFRTPRSYRLFTSTSKEEFPFGWEGFCRIFLPGMDQPRRVDNPRFAQAAAEAAVSATPATPSRLTRGRGGGRGSSGSGRRGGPYKPRESSGASYLDSQRTSSHRSRGGGRYNSKSSDTWSRRTSTTQAS</sequence>
<reference evidence="3" key="1">
    <citation type="submission" date="2022-07" db="EMBL/GenBank/DDBJ databases">
        <title>Draft genome sequence of Zalerion maritima ATCC 34329, a (micro)plastics degrading marine fungus.</title>
        <authorList>
            <person name="Paco A."/>
            <person name="Goncalves M.F.M."/>
            <person name="Rocha-Santos T.A.P."/>
            <person name="Alves A."/>
        </authorList>
    </citation>
    <scope>NUCLEOTIDE SEQUENCE</scope>
    <source>
        <strain evidence="3">ATCC 34329</strain>
    </source>
</reference>
<feature type="compositionally biased region" description="Polar residues" evidence="2">
    <location>
        <begin position="1022"/>
        <end position="1039"/>
    </location>
</feature>
<feature type="compositionally biased region" description="Gly residues" evidence="2">
    <location>
        <begin position="1220"/>
        <end position="1234"/>
    </location>
</feature>
<keyword evidence="1" id="KW-0175">Coiled coil</keyword>
<feature type="region of interest" description="Disordered" evidence="2">
    <location>
        <begin position="48"/>
        <end position="93"/>
    </location>
</feature>
<feature type="compositionally biased region" description="Polar residues" evidence="2">
    <location>
        <begin position="127"/>
        <end position="144"/>
    </location>
</feature>
<feature type="compositionally biased region" description="Low complexity" evidence="2">
    <location>
        <begin position="1266"/>
        <end position="1282"/>
    </location>
</feature>
<name>A0AAD5WQ63_9PEZI</name>
<feature type="compositionally biased region" description="Polar residues" evidence="2">
    <location>
        <begin position="385"/>
        <end position="396"/>
    </location>
</feature>
<feature type="region of interest" description="Disordered" evidence="2">
    <location>
        <begin position="714"/>
        <end position="842"/>
    </location>
</feature>
<dbReference type="EMBL" id="JAKWBI020000239">
    <property type="protein sequence ID" value="KAJ2898230.1"/>
    <property type="molecule type" value="Genomic_DNA"/>
</dbReference>
<feature type="region of interest" description="Disordered" evidence="2">
    <location>
        <begin position="1204"/>
        <end position="1282"/>
    </location>
</feature>